<reference evidence="1" key="4">
    <citation type="submission" date="2023-01" db="EMBL/GenBank/DDBJ databases">
        <title>Draft genome sequence of Aliivibrio sifiae strain NBRC 105001.</title>
        <authorList>
            <person name="Sun Q."/>
            <person name="Mori K."/>
        </authorList>
    </citation>
    <scope>NUCLEOTIDE SEQUENCE</scope>
    <source>
        <strain evidence="1">NBRC 105001</strain>
    </source>
</reference>
<dbReference type="EMBL" id="MSCP01000002">
    <property type="protein sequence ID" value="PQJ87205.1"/>
    <property type="molecule type" value="Genomic_DNA"/>
</dbReference>
<dbReference type="AlphaFoldDB" id="A0A2S7X7V1"/>
<dbReference type="Proteomes" id="UP001156660">
    <property type="component" value="Unassembled WGS sequence"/>
</dbReference>
<reference evidence="2 3" key="2">
    <citation type="submission" date="2016-12" db="EMBL/GenBank/DDBJ databases">
        <title>Diversity of luminous bacteria.</title>
        <authorList>
            <person name="Yoshizawa S."/>
            <person name="Kogure K."/>
        </authorList>
    </citation>
    <scope>NUCLEOTIDE SEQUENCE [LARGE SCALE GENOMIC DNA]</scope>
    <source>
        <strain evidence="2 3">NBRC 105001</strain>
    </source>
</reference>
<dbReference type="Proteomes" id="UP000239273">
    <property type="component" value="Unassembled WGS sequence"/>
</dbReference>
<evidence type="ECO:0000313" key="2">
    <source>
        <dbReference type="EMBL" id="PQJ87205.1"/>
    </source>
</evidence>
<accession>A0A2S7X7V1</accession>
<dbReference type="EMBL" id="BSOU01000002">
    <property type="protein sequence ID" value="GLR73654.1"/>
    <property type="molecule type" value="Genomic_DNA"/>
</dbReference>
<reference evidence="1" key="1">
    <citation type="journal article" date="2014" name="Int. J. Syst. Evol. Microbiol.">
        <title>Complete genome of a new Firmicutes species belonging to the dominant human colonic microbiota ('Ruminococcus bicirculans') reveals two chromosomes and a selective capacity to utilize plant glucans.</title>
        <authorList>
            <consortium name="NISC Comparative Sequencing Program"/>
            <person name="Wegmann U."/>
            <person name="Louis P."/>
            <person name="Goesmann A."/>
            <person name="Henrissat B."/>
            <person name="Duncan S.H."/>
            <person name="Flint H.J."/>
        </authorList>
    </citation>
    <scope>NUCLEOTIDE SEQUENCE</scope>
    <source>
        <strain evidence="1">NBRC 105001</strain>
    </source>
</reference>
<sequence>MKKVNLKFKEINNVEANASYSDGCSGGRSDCCTRVCTRNNVKSTDDSVNAWDEYLEVNAGVLQY</sequence>
<evidence type="ECO:0000313" key="4">
    <source>
        <dbReference type="Proteomes" id="UP001156660"/>
    </source>
</evidence>
<proteinExistence type="predicted"/>
<organism evidence="2 3">
    <name type="scientific">Aliivibrio sifiae</name>
    <dbReference type="NCBI Taxonomy" id="566293"/>
    <lineage>
        <taxon>Bacteria</taxon>
        <taxon>Pseudomonadati</taxon>
        <taxon>Pseudomonadota</taxon>
        <taxon>Gammaproteobacteria</taxon>
        <taxon>Vibrionales</taxon>
        <taxon>Vibrionaceae</taxon>
        <taxon>Aliivibrio</taxon>
    </lineage>
</organism>
<protein>
    <submittedName>
        <fullName evidence="2">Uncharacterized protein</fullName>
    </submittedName>
</protein>
<gene>
    <name evidence="2" type="ORF">BTO23_13840</name>
    <name evidence="1" type="ORF">GCM10007855_05280</name>
</gene>
<evidence type="ECO:0000313" key="3">
    <source>
        <dbReference type="Proteomes" id="UP000239273"/>
    </source>
</evidence>
<dbReference type="RefSeq" id="WP_105063815.1">
    <property type="nucleotide sequence ID" value="NZ_BSOU01000002.1"/>
</dbReference>
<evidence type="ECO:0000313" key="1">
    <source>
        <dbReference type="EMBL" id="GLR73654.1"/>
    </source>
</evidence>
<dbReference type="OrthoDB" id="2086116at2"/>
<keyword evidence="4" id="KW-1185">Reference proteome</keyword>
<comment type="caution">
    <text evidence="2">The sequence shown here is derived from an EMBL/GenBank/DDBJ whole genome shotgun (WGS) entry which is preliminary data.</text>
</comment>
<name>A0A2S7X7V1_9GAMM</name>
<reference evidence="4" key="3">
    <citation type="journal article" date="2019" name="Int. J. Syst. Evol. Microbiol.">
        <title>The Global Catalogue of Microorganisms (GCM) 10K type strain sequencing project: providing services to taxonomists for standard genome sequencing and annotation.</title>
        <authorList>
            <consortium name="The Broad Institute Genomics Platform"/>
            <consortium name="The Broad Institute Genome Sequencing Center for Infectious Disease"/>
            <person name="Wu L."/>
            <person name="Ma J."/>
        </authorList>
    </citation>
    <scope>NUCLEOTIDE SEQUENCE [LARGE SCALE GENOMIC DNA]</scope>
    <source>
        <strain evidence="4">NBRC 105001</strain>
    </source>
</reference>